<name>A0ABN9U9J9_9DINO</name>
<accession>A0ABN9U9J9</accession>
<feature type="compositionally biased region" description="Basic and acidic residues" evidence="1">
    <location>
        <begin position="64"/>
        <end position="87"/>
    </location>
</feature>
<feature type="compositionally biased region" description="Gly residues" evidence="1">
    <location>
        <begin position="42"/>
        <end position="51"/>
    </location>
</feature>
<organism evidence="2 3">
    <name type="scientific">Prorocentrum cordatum</name>
    <dbReference type="NCBI Taxonomy" id="2364126"/>
    <lineage>
        <taxon>Eukaryota</taxon>
        <taxon>Sar</taxon>
        <taxon>Alveolata</taxon>
        <taxon>Dinophyceae</taxon>
        <taxon>Prorocentrales</taxon>
        <taxon>Prorocentraceae</taxon>
        <taxon>Prorocentrum</taxon>
    </lineage>
</organism>
<feature type="region of interest" description="Disordered" evidence="1">
    <location>
        <begin position="1"/>
        <end position="93"/>
    </location>
</feature>
<evidence type="ECO:0000313" key="2">
    <source>
        <dbReference type="EMBL" id="CAK0855975.1"/>
    </source>
</evidence>
<evidence type="ECO:0000256" key="1">
    <source>
        <dbReference type="SAM" id="MobiDB-lite"/>
    </source>
</evidence>
<dbReference type="Proteomes" id="UP001189429">
    <property type="component" value="Unassembled WGS sequence"/>
</dbReference>
<protein>
    <submittedName>
        <fullName evidence="2">Uncharacterized protein</fullName>
    </submittedName>
</protein>
<keyword evidence="3" id="KW-1185">Reference proteome</keyword>
<dbReference type="EMBL" id="CAUYUJ010015593">
    <property type="protein sequence ID" value="CAK0855975.1"/>
    <property type="molecule type" value="Genomic_DNA"/>
</dbReference>
<sequence>MRREEEAEARAERDSPRELRTRASGPEAGTDTKGQPGVAMRAGGGPAGGALGRPPPRAGAPSRPRAERGHGDDEDAGVRRGEHHGGHPDGVAEECGRFLCQGRHYRSH</sequence>
<proteinExistence type="predicted"/>
<gene>
    <name evidence="2" type="ORF">PCOR1329_LOCUS46483</name>
</gene>
<reference evidence="2" key="1">
    <citation type="submission" date="2023-10" db="EMBL/GenBank/DDBJ databases">
        <authorList>
            <person name="Chen Y."/>
            <person name="Shah S."/>
            <person name="Dougan E. K."/>
            <person name="Thang M."/>
            <person name="Chan C."/>
        </authorList>
    </citation>
    <scope>NUCLEOTIDE SEQUENCE [LARGE SCALE GENOMIC DNA]</scope>
</reference>
<feature type="compositionally biased region" description="Basic and acidic residues" evidence="1">
    <location>
        <begin position="1"/>
        <end position="21"/>
    </location>
</feature>
<comment type="caution">
    <text evidence="2">The sequence shown here is derived from an EMBL/GenBank/DDBJ whole genome shotgun (WGS) entry which is preliminary data.</text>
</comment>
<evidence type="ECO:0000313" key="3">
    <source>
        <dbReference type="Proteomes" id="UP001189429"/>
    </source>
</evidence>